<reference evidence="3" key="1">
    <citation type="submission" date="2023-06" db="EMBL/GenBank/DDBJ databases">
        <title>Genomic analysis of the entomopathogenic nematode Steinernema hermaphroditum.</title>
        <authorList>
            <person name="Schwarz E.M."/>
            <person name="Heppert J.K."/>
            <person name="Baniya A."/>
            <person name="Schwartz H.T."/>
            <person name="Tan C.-H."/>
            <person name="Antoshechkin I."/>
            <person name="Sternberg P.W."/>
            <person name="Goodrich-Blair H."/>
            <person name="Dillman A.R."/>
        </authorList>
    </citation>
    <scope>NUCLEOTIDE SEQUENCE</scope>
    <source>
        <strain evidence="3">PS9179</strain>
        <tissue evidence="3">Whole animal</tissue>
    </source>
</reference>
<proteinExistence type="predicted"/>
<accession>A0AA39HHY5</accession>
<evidence type="ECO:0000259" key="1">
    <source>
        <dbReference type="Pfam" id="PF10493"/>
    </source>
</evidence>
<dbReference type="PANTHER" id="PTHR15688">
    <property type="entry name" value="KINETOCHORE-ASSOCIATED PROTEIN 1"/>
    <property type="match status" value="1"/>
</dbReference>
<organism evidence="3 4">
    <name type="scientific">Steinernema hermaphroditum</name>
    <dbReference type="NCBI Taxonomy" id="289476"/>
    <lineage>
        <taxon>Eukaryota</taxon>
        <taxon>Metazoa</taxon>
        <taxon>Ecdysozoa</taxon>
        <taxon>Nematoda</taxon>
        <taxon>Chromadorea</taxon>
        <taxon>Rhabditida</taxon>
        <taxon>Tylenchina</taxon>
        <taxon>Panagrolaimomorpha</taxon>
        <taxon>Strongyloidoidea</taxon>
        <taxon>Steinernematidae</taxon>
        <taxon>Steinernema</taxon>
    </lineage>
</organism>
<evidence type="ECO:0000259" key="2">
    <source>
        <dbReference type="Pfam" id="PF24520"/>
    </source>
</evidence>
<sequence length="2141" mass="243912">MAESIGRFTNVQDFDDDFEVTRNFASEFKTEKSLYEVATLSAISPDAESFDQSFPAVLSTTQVSICSSGNKCFLANSVGCDLTLHEIGSKTHFRFSLDTQAPVMGMAWLPKADILLTVLNDGRFLFVHPSSEQSATYPAVELDRPLQRCKVTTSVQDSTCLVVLSEETGVVFVAHMPNYDEVIESKAQPERFAEIFHAAASSLTVPADYNFEKPVIHVGMQSCFGICFPTEPMEPARIATCSGAELEIDFDEFEEPEDCVGYTTVRRHGNYLFALVTTNELIVYEEFTMMQLARLNIGHLNDGQRIVDFHFFDLADDLSNLEGCKLVLVVEAEQQYKMEVVQFSINSPQLQYSVDVATDSVIVPEIMYDSGLVFVEPFPGNKHAVFIRSMVESLPELRMEKLIKTRRFEQAEKFAKDFNLDLQKVYRAMMNDALDQLYATENPDDDLYQNVLNSFKKVHDSNEIADLCANAVSSLDRFDWIMRFLTYVESRKSTVTDTSTLEHLAMLRYKLTTYRQIFDPLKANKEVEEIASWKDFIANDCADVFKALCESGMFQEARLVWHRHVEVSKCFSDMEYLNVILNDMATVICTKWSLVKPAIELLEGEILPYLVMNADKVMCEVAIEWVMDIARKMEEADAKNFPQNSLWVSEALKRAIRSLTQSAVTPKDQAHLMQSLALLQSDSQEQGTAMGNLNVYAHDLNVMSRLRERYHLVMSYQTFKDQNVDSICHMILERIKSVEKIREQVQKFAIPYMEENRLRKDETLYNYICAVAGENIFKTTSNSNPWDERCLEISQVIGNIHIRCRAVIDIARRSRTPWTSSLTAAVNSMLREPSLDKDLIKELHRQCQLAEFGKILIRYEIPLSVRENAEKFSRSFVGILKRICRPEMDGEARQRRIEDCLELVRLLKKLGSSLADVKPEFIYSTYATAIINDLVNKSPGTEVDCSRLTAFMNEVPVEMRHIVAESLIEKNSMRLNRYALTRKSTKEKEHRLLFISVTLCIVERFYRGDKKKLSDVMRAIRVLQSHENFEKFKMCVGPDFFEGTAQRHAFFVAYVNQMKQWSWSEVVFVSSALLLDRSEACQLAVKAGIAGEVNPAFILTMLREYINSQWELDDSFLQTSMSSINYTLKQFSSLSEKVQESGMPGTGVVVECVELLHEILPSLLNSAGQKLFNQLAKVIRYIETFVLFLKQCYLDENGFGDQMELDTPTETEATETSVSEIYGINPRVGVYHVRRDGTVYDRDGGVKAFATVATTVLDDVQEGVSDQRMNWAMLFDFLKMYNQSLIEVHSRALAASLTNDTEERSYYLDELYDCVFQACTKILAVPQGADLWLAAALICTLDDQQFTRILLGADKTDGLKNWAVGKRNPRVIISCLRVSQLMFAMKGDSQLWNQFAKRYTLMMWTKKLAKFKGNMPSPKQCQDIAVCVKEFVRCLLPTPIIKKYCFDMDIDVDEVLAQYAFTLCVKSGSETDLSLQKKMIDLADAALLGLKSTNAFDRIFNTLMVVCPYQYDVLQVLVRHLRRFGDSDENQTIVRELQVILDYIVNNPRQSDSCNAEVKWYQERQKLIAVMGCFTGQAVTLSDTAPLNPDTSDASDDFYERQEIVAKKLPQISEQRLPFHVFLLESAVDKKTVLLPVINQELSVTSVNGWIMLISYLQKYIRLSRTEFLTEAIKKQINRAANMSCSLSRDESKRIHELIYSAKERARQIVTKCLVTICDNLSLTELNLDVLRIGASVMKEYQKVNPDNERDGRTIHQLDIRIKKNSTKYILLEKNLLNPTTEDLVNEPRDLIAYIYAHLVDWNDVDDIAFKTDLVMKVADVNELDIHEIHYDIVRKWLEENDKTQGLSDADATFEDIATTMQPSSDNAIATVPYNDISTTRIVCLMRLCLESNERDKLIALIRHIGSRCPPKNTSACDTVIQLMCCSYRCFKGEEFAFVFGGQTHEEVTEQMVTLFYKRLLNISYPDAVEAFKQMDKTMFVRDLVNNVTRNKNDLPHLLGCVIADYGISDAALIFTVAQRLMNRPKSLYNLLKYCKSVDGIAARGKANALVMYWIAVFKALFHEKRDSNDEGQLRGLLCFLLSCPVELGQAVTSLTLGQQQFYATEVLSSIAANPTCQVDGRKLNLPRNSKDLSLGWMHVN</sequence>
<dbReference type="Pfam" id="PF10493">
    <property type="entry name" value="Rod_C"/>
    <property type="match status" value="1"/>
</dbReference>
<dbReference type="Pfam" id="PF24520">
    <property type="entry name" value="ARM_KNTC1_1st"/>
    <property type="match status" value="1"/>
</dbReference>
<dbReference type="GO" id="GO:0000070">
    <property type="term" value="P:mitotic sister chromatid segregation"/>
    <property type="evidence" value="ECO:0007669"/>
    <property type="project" value="TreeGrafter"/>
</dbReference>
<protein>
    <recommendedName>
        <fullName evidence="5">RZZ complex subunit KNTC1/ROD C-terminal domain-containing protein</fullName>
    </recommendedName>
</protein>
<dbReference type="Proteomes" id="UP001175271">
    <property type="component" value="Unassembled WGS sequence"/>
</dbReference>
<comment type="caution">
    <text evidence="3">The sequence shown here is derived from an EMBL/GenBank/DDBJ whole genome shotgun (WGS) entry which is preliminary data.</text>
</comment>
<name>A0AA39HHY5_9BILA</name>
<keyword evidence="4" id="KW-1185">Reference proteome</keyword>
<dbReference type="GO" id="GO:1903394">
    <property type="term" value="P:protein localization to kinetochore involved in kinetochore assembly"/>
    <property type="evidence" value="ECO:0007669"/>
    <property type="project" value="TreeGrafter"/>
</dbReference>
<dbReference type="GO" id="GO:0031267">
    <property type="term" value="F:small GTPase binding"/>
    <property type="evidence" value="ECO:0007669"/>
    <property type="project" value="TreeGrafter"/>
</dbReference>
<dbReference type="InterPro" id="IPR052802">
    <property type="entry name" value="KNTC1"/>
</dbReference>
<gene>
    <name evidence="3" type="ORF">QR680_018438</name>
</gene>
<dbReference type="InterPro" id="IPR055403">
    <property type="entry name" value="ARM_KNTC1_1st"/>
</dbReference>
<dbReference type="GO" id="GO:1990423">
    <property type="term" value="C:RZZ complex"/>
    <property type="evidence" value="ECO:0007669"/>
    <property type="project" value="TreeGrafter"/>
</dbReference>
<dbReference type="GO" id="GO:0005737">
    <property type="term" value="C:cytoplasm"/>
    <property type="evidence" value="ECO:0007669"/>
    <property type="project" value="TreeGrafter"/>
</dbReference>
<feature type="domain" description="RZZ complex subunit KNTC1/ROD C-terminal" evidence="1">
    <location>
        <begin position="1608"/>
        <end position="2087"/>
    </location>
</feature>
<evidence type="ECO:0000313" key="3">
    <source>
        <dbReference type="EMBL" id="KAK0406210.1"/>
    </source>
</evidence>
<dbReference type="InterPro" id="IPR019527">
    <property type="entry name" value="RZZ-complex_KNTC1/ROD_C"/>
</dbReference>
<feature type="domain" description="KNTC1 first ARM-repeats" evidence="2">
    <location>
        <begin position="401"/>
        <end position="646"/>
    </location>
</feature>
<dbReference type="GO" id="GO:0005828">
    <property type="term" value="C:kinetochore microtubule"/>
    <property type="evidence" value="ECO:0007669"/>
    <property type="project" value="TreeGrafter"/>
</dbReference>
<dbReference type="EMBL" id="JAUCMV010000004">
    <property type="protein sequence ID" value="KAK0406210.1"/>
    <property type="molecule type" value="Genomic_DNA"/>
</dbReference>
<evidence type="ECO:0000313" key="4">
    <source>
        <dbReference type="Proteomes" id="UP001175271"/>
    </source>
</evidence>
<evidence type="ECO:0008006" key="5">
    <source>
        <dbReference type="Google" id="ProtNLM"/>
    </source>
</evidence>
<dbReference type="GO" id="GO:0007094">
    <property type="term" value="P:mitotic spindle assembly checkpoint signaling"/>
    <property type="evidence" value="ECO:0007669"/>
    <property type="project" value="TreeGrafter"/>
</dbReference>
<dbReference type="PANTHER" id="PTHR15688:SF1">
    <property type="entry name" value="KINETOCHORE-ASSOCIATED PROTEIN 1"/>
    <property type="match status" value="1"/>
</dbReference>